<evidence type="ECO:0000313" key="3">
    <source>
        <dbReference type="EMBL" id="ERF74877.1"/>
    </source>
</evidence>
<dbReference type="AlphaFoldDB" id="U1GBF1"/>
<dbReference type="Proteomes" id="UP000019373">
    <property type="component" value="Unassembled WGS sequence"/>
</dbReference>
<keyword evidence="4" id="KW-1185">Reference proteome</keyword>
<evidence type="ECO:0000313" key="4">
    <source>
        <dbReference type="Proteomes" id="UP000019373"/>
    </source>
</evidence>
<sequence>MTSHPQAESTAAIARDDEAGANIQPLTMGGALFRDHEEERSHIPTGGKSPVNYIENDADDEFAPEASGPVRVEQMVRGGPVKLAGRIGATQGKVTFISKQGDIDLTESQPVYSQQEEGYLVTTLHLAYSNRFEIATRARTARRRELEVLAPFLADELLSELQILREDVSSVSTASVSGTKPDPGPRNPQGSCGEECWLRTDVPESEPIVGGSYRIPISADPFFRYSAIVPGQTRILCLQPGSADHPVTINIIPMNSNDVGPYAALSYTWGSPTQSKRIIVINKKLHTVSENLYNALLYLRLSDRPRWLWVDAICINQEDMAEKSFQIPMMTSIYRNAQKVVIWLGEHKDNSALAIAGMKLLDREETRKKIMEPAHDEECLRQLNKLYEALLAIYQRPFFGRAWIRQEIAVAKRVEVQCGQDTVSWLGLKRTARRLHSLRNIIKSESAIDPLDFKSDDLGNLKFLSRGWRYGQSALGFMAEAQSVYYYHGGGLLELLMISRHFEATDPRDKVYSVLGLGREPLQAQNASLEPVRPLAAKDSSGLYAALYHHMVRCFTYMRDKVHSTLGLTSEPVSEDTAALTEILAPPPKFIVDYSQSVSQVYQHVAKYFINRDRNLDILCILSTHRGPESSDLPSWTPDWRVTTSHIGLTECWDYIGMKHSSANSALAELQDQDGAGRLIVRAYLVEQIKILLEVTGDVCNTINMAMFGPDETAKHEAETEPFNSGKHVRRFCKTQSRLQFLVPAGAEEGDVIVLLYGSRLPFVIRPLVWDSYLTVEDVTFCKPGAEFELIGPCFHPILMNGHAFMRFQKNYSLPEKIFLI</sequence>
<dbReference type="Pfam" id="PF06985">
    <property type="entry name" value="HET"/>
    <property type="match status" value="1"/>
</dbReference>
<accession>U1GBF1</accession>
<dbReference type="OrthoDB" id="4369883at2759"/>
<dbReference type="EMBL" id="KE720866">
    <property type="protein sequence ID" value="ERF74877.1"/>
    <property type="molecule type" value="Genomic_DNA"/>
</dbReference>
<dbReference type="HOGENOM" id="CLU_344530_0_0_1"/>
<feature type="region of interest" description="Disordered" evidence="1">
    <location>
        <begin position="1"/>
        <end position="21"/>
    </location>
</feature>
<feature type="domain" description="Heterokaryon incompatibility" evidence="2">
    <location>
        <begin position="262"/>
        <end position="407"/>
    </location>
</feature>
<dbReference type="InterPro" id="IPR010730">
    <property type="entry name" value="HET"/>
</dbReference>
<evidence type="ECO:0000259" key="2">
    <source>
        <dbReference type="Pfam" id="PF06985"/>
    </source>
</evidence>
<dbReference type="eggNOG" id="ENOG502RR67">
    <property type="taxonomic scope" value="Eukaryota"/>
</dbReference>
<evidence type="ECO:0000256" key="1">
    <source>
        <dbReference type="SAM" id="MobiDB-lite"/>
    </source>
</evidence>
<protein>
    <recommendedName>
        <fullName evidence="2">Heterokaryon incompatibility domain-containing protein</fullName>
    </recommendedName>
</protein>
<dbReference type="PANTHER" id="PTHR24148:SF64">
    <property type="entry name" value="HETEROKARYON INCOMPATIBILITY DOMAIN-CONTAINING PROTEIN"/>
    <property type="match status" value="1"/>
</dbReference>
<gene>
    <name evidence="3" type="ORF">EPUS_03261</name>
</gene>
<dbReference type="RefSeq" id="XP_007787881.1">
    <property type="nucleotide sequence ID" value="XM_007789691.1"/>
</dbReference>
<organism evidence="3 4">
    <name type="scientific">Endocarpon pusillum (strain Z07020 / HMAS-L-300199)</name>
    <name type="common">Lichen-forming fungus</name>
    <dbReference type="NCBI Taxonomy" id="1263415"/>
    <lineage>
        <taxon>Eukaryota</taxon>
        <taxon>Fungi</taxon>
        <taxon>Dikarya</taxon>
        <taxon>Ascomycota</taxon>
        <taxon>Pezizomycotina</taxon>
        <taxon>Eurotiomycetes</taxon>
        <taxon>Chaetothyriomycetidae</taxon>
        <taxon>Verrucariales</taxon>
        <taxon>Verrucariaceae</taxon>
        <taxon>Endocarpon</taxon>
    </lineage>
</organism>
<dbReference type="InterPro" id="IPR052895">
    <property type="entry name" value="HetReg/Transcr_Mod"/>
</dbReference>
<reference evidence="4" key="1">
    <citation type="journal article" date="2014" name="BMC Genomics">
        <title>Genome characteristics reveal the impact of lichenization on lichen-forming fungus Endocarpon pusillum Hedwig (Verrucariales, Ascomycota).</title>
        <authorList>
            <person name="Wang Y.-Y."/>
            <person name="Liu B."/>
            <person name="Zhang X.-Y."/>
            <person name="Zhou Q.-M."/>
            <person name="Zhang T."/>
            <person name="Li H."/>
            <person name="Yu Y.-F."/>
            <person name="Zhang X.-L."/>
            <person name="Hao X.-Y."/>
            <person name="Wang M."/>
            <person name="Wang L."/>
            <person name="Wei J.-C."/>
        </authorList>
    </citation>
    <scope>NUCLEOTIDE SEQUENCE [LARGE SCALE GENOMIC DNA]</scope>
    <source>
        <strain evidence="4">Z07020 / HMAS-L-300199</strain>
    </source>
</reference>
<name>U1GBF1_ENDPU</name>
<dbReference type="GeneID" id="19238307"/>
<feature type="region of interest" description="Disordered" evidence="1">
    <location>
        <begin position="172"/>
        <end position="194"/>
    </location>
</feature>
<dbReference type="OMA" id="CNTINMA"/>
<proteinExistence type="predicted"/>
<dbReference type="PANTHER" id="PTHR24148">
    <property type="entry name" value="ANKYRIN REPEAT DOMAIN-CONTAINING PROTEIN 39 HOMOLOG-RELATED"/>
    <property type="match status" value="1"/>
</dbReference>